<gene>
    <name evidence="1" type="ordered locus">Cwoe_0698</name>
</gene>
<evidence type="ECO:0000313" key="2">
    <source>
        <dbReference type="Proteomes" id="UP000008229"/>
    </source>
</evidence>
<sequence>MPHTLTLRYRDALYAATVADLREGIPAMLLALNLGKFPFARVLRARNEAEMALLHDLGWEPYPDANGPFEVTLPDPQLLHVLHRIGRRSYEELTRYLEDDAAHHDPAERAAAERHKLATEICNRIIIQITPPLLTPAATEEA</sequence>
<protein>
    <submittedName>
        <fullName evidence="1">Uncharacterized protein</fullName>
    </submittedName>
</protein>
<proteinExistence type="predicted"/>
<organism evidence="1 2">
    <name type="scientific">Conexibacter woesei (strain DSM 14684 / CCUG 47730 / CIP 108061 / JCM 11494 / NBRC 100937 / ID131577)</name>
    <dbReference type="NCBI Taxonomy" id="469383"/>
    <lineage>
        <taxon>Bacteria</taxon>
        <taxon>Bacillati</taxon>
        <taxon>Actinomycetota</taxon>
        <taxon>Thermoleophilia</taxon>
        <taxon>Solirubrobacterales</taxon>
        <taxon>Conexibacteraceae</taxon>
        <taxon>Conexibacter</taxon>
    </lineage>
</organism>
<dbReference type="RefSeq" id="WP_012932184.1">
    <property type="nucleotide sequence ID" value="NC_013739.1"/>
</dbReference>
<dbReference type="STRING" id="469383.Cwoe_0698"/>
<evidence type="ECO:0000313" key="1">
    <source>
        <dbReference type="EMBL" id="ADB49131.1"/>
    </source>
</evidence>
<name>D3F9G4_CONWI</name>
<reference evidence="2" key="2">
    <citation type="submission" date="2010-01" db="EMBL/GenBank/DDBJ databases">
        <title>The complete genome of Conexibacter woesei DSM 14684.</title>
        <authorList>
            <consortium name="US DOE Joint Genome Institute (JGI-PGF)"/>
            <person name="Lucas S."/>
            <person name="Copeland A."/>
            <person name="Lapidus A."/>
            <person name="Glavina del Rio T."/>
            <person name="Dalin E."/>
            <person name="Tice H."/>
            <person name="Bruce D."/>
            <person name="Goodwin L."/>
            <person name="Pitluck S."/>
            <person name="Kyrpides N."/>
            <person name="Mavromatis K."/>
            <person name="Ivanova N."/>
            <person name="Mikhailova N."/>
            <person name="Chertkov O."/>
            <person name="Brettin T."/>
            <person name="Detter J.C."/>
            <person name="Han C."/>
            <person name="Larimer F."/>
            <person name="Land M."/>
            <person name="Hauser L."/>
            <person name="Markowitz V."/>
            <person name="Cheng J.-F."/>
            <person name="Hugenholtz P."/>
            <person name="Woyke T."/>
            <person name="Wu D."/>
            <person name="Pukall R."/>
            <person name="Steenblock K."/>
            <person name="Schneider S."/>
            <person name="Klenk H.-P."/>
            <person name="Eisen J.A."/>
        </authorList>
    </citation>
    <scope>NUCLEOTIDE SEQUENCE [LARGE SCALE GENOMIC DNA]</scope>
    <source>
        <strain evidence="2">DSM 14684 / CIP 108061 / JCM 11494 / NBRC 100937 / ID131577</strain>
    </source>
</reference>
<dbReference type="HOGENOM" id="CLU_153081_0_0_11"/>
<dbReference type="KEGG" id="cwo:Cwoe_0698"/>
<dbReference type="EMBL" id="CP001854">
    <property type="protein sequence ID" value="ADB49131.1"/>
    <property type="molecule type" value="Genomic_DNA"/>
</dbReference>
<dbReference type="AlphaFoldDB" id="D3F9G4"/>
<reference evidence="1 2" key="1">
    <citation type="journal article" date="2010" name="Stand. Genomic Sci.">
        <title>Complete genome sequence of Conexibacter woesei type strain (ID131577).</title>
        <authorList>
            <person name="Pukall R."/>
            <person name="Lapidus A."/>
            <person name="Glavina Del Rio T."/>
            <person name="Copeland A."/>
            <person name="Tice H."/>
            <person name="Cheng J.-F."/>
            <person name="Lucas S."/>
            <person name="Chen F."/>
            <person name="Nolan M."/>
            <person name="Bruce D."/>
            <person name="Goodwin L."/>
            <person name="Pitluck S."/>
            <person name="Mavromatis K."/>
            <person name="Ivanova N."/>
            <person name="Ovchinnikova G."/>
            <person name="Pati A."/>
            <person name="Chen A."/>
            <person name="Palaniappan K."/>
            <person name="Land M."/>
            <person name="Hauser L."/>
            <person name="Chang Y.-J."/>
            <person name="Jeffries C.D."/>
            <person name="Chain P."/>
            <person name="Meincke L."/>
            <person name="Sims D."/>
            <person name="Brettin T."/>
            <person name="Detter J.C."/>
            <person name="Rohde M."/>
            <person name="Goeker M."/>
            <person name="Bristow J."/>
            <person name="Eisen J.A."/>
            <person name="Markowitz V."/>
            <person name="Kyrpides N.C."/>
            <person name="Klenk H.-P."/>
            <person name="Hugenholtz P."/>
        </authorList>
    </citation>
    <scope>NUCLEOTIDE SEQUENCE [LARGE SCALE GENOMIC DNA]</scope>
    <source>
        <strain evidence="2">DSM 14684 / CIP 108061 / JCM 11494 / NBRC 100937 / ID131577</strain>
    </source>
</reference>
<dbReference type="Proteomes" id="UP000008229">
    <property type="component" value="Chromosome"/>
</dbReference>
<accession>D3F9G4</accession>
<keyword evidence="2" id="KW-1185">Reference proteome</keyword>